<dbReference type="EMBL" id="GGEC01069422">
    <property type="protein sequence ID" value="MBX49906.1"/>
    <property type="molecule type" value="Transcribed_RNA"/>
</dbReference>
<sequence length="50" mass="6045">MLYLTLFYHFISVTSWSLSAHSLSELSSHIRMMLIKYQKIYKGHDLFFLF</sequence>
<protein>
    <submittedName>
        <fullName evidence="1">Uncharacterized protein</fullName>
    </submittedName>
</protein>
<accession>A0A2P2P554</accession>
<reference evidence="1" key="1">
    <citation type="submission" date="2018-02" db="EMBL/GenBank/DDBJ databases">
        <title>Rhizophora mucronata_Transcriptome.</title>
        <authorList>
            <person name="Meera S.P."/>
            <person name="Sreeshan A."/>
            <person name="Augustine A."/>
        </authorList>
    </citation>
    <scope>NUCLEOTIDE SEQUENCE</scope>
    <source>
        <tissue evidence="1">Leaf</tissue>
    </source>
</reference>
<organism evidence="1">
    <name type="scientific">Rhizophora mucronata</name>
    <name type="common">Asiatic mangrove</name>
    <dbReference type="NCBI Taxonomy" id="61149"/>
    <lineage>
        <taxon>Eukaryota</taxon>
        <taxon>Viridiplantae</taxon>
        <taxon>Streptophyta</taxon>
        <taxon>Embryophyta</taxon>
        <taxon>Tracheophyta</taxon>
        <taxon>Spermatophyta</taxon>
        <taxon>Magnoliopsida</taxon>
        <taxon>eudicotyledons</taxon>
        <taxon>Gunneridae</taxon>
        <taxon>Pentapetalae</taxon>
        <taxon>rosids</taxon>
        <taxon>fabids</taxon>
        <taxon>Malpighiales</taxon>
        <taxon>Rhizophoraceae</taxon>
        <taxon>Rhizophora</taxon>
    </lineage>
</organism>
<name>A0A2P2P554_RHIMU</name>
<evidence type="ECO:0000313" key="1">
    <source>
        <dbReference type="EMBL" id="MBX49906.1"/>
    </source>
</evidence>
<proteinExistence type="predicted"/>
<dbReference type="AlphaFoldDB" id="A0A2P2P554"/>